<dbReference type="Proteomes" id="UP000010523">
    <property type="component" value="Unassembled WGS sequence"/>
</dbReference>
<dbReference type="PATRIC" id="fig|997296.3.peg.1602"/>
<name>I3E124_BACMT</name>
<keyword evidence="3" id="KW-1185">Reference proteome</keyword>
<dbReference type="RefSeq" id="WP_003351621.1">
    <property type="nucleotide sequence ID" value="NZ_AFEU01000002.1"/>
</dbReference>
<proteinExistence type="predicted"/>
<dbReference type="Pfam" id="PF11575">
    <property type="entry name" value="FhuF_C"/>
    <property type="match status" value="1"/>
</dbReference>
<dbReference type="InterPro" id="IPR024726">
    <property type="entry name" value="FhuF_C"/>
</dbReference>
<evidence type="ECO:0000259" key="1">
    <source>
        <dbReference type="Pfam" id="PF11575"/>
    </source>
</evidence>
<dbReference type="eggNOG" id="COG4114">
    <property type="taxonomic scope" value="Bacteria"/>
</dbReference>
<dbReference type="GO" id="GO:0051537">
    <property type="term" value="F:2 iron, 2 sulfur cluster binding"/>
    <property type="evidence" value="ECO:0007669"/>
    <property type="project" value="InterPro"/>
</dbReference>
<dbReference type="EMBL" id="AFEU01000002">
    <property type="protein sequence ID" value="EIJ80195.1"/>
    <property type="molecule type" value="Genomic_DNA"/>
</dbReference>
<reference evidence="2 3" key="1">
    <citation type="journal article" date="2012" name="Appl. Environ. Microbiol.">
        <title>Genome Sequence of Thermotolerant Bacillus methanolicus: Features and Regulation Related to Methylotrophy and Production of L-Lysine and L-Glutamate from Methanol.</title>
        <authorList>
            <person name="Heggeset T.M."/>
            <person name="Krog A."/>
            <person name="Balzer S."/>
            <person name="Wentzel A."/>
            <person name="Ellingsen T.E."/>
            <person name="Brautaset T."/>
        </authorList>
    </citation>
    <scope>NUCLEOTIDE SEQUENCE [LARGE SCALE GENOMIC DNA]</scope>
    <source>
        <strain evidence="2 3">PB1</strain>
    </source>
</reference>
<accession>I3E124</accession>
<organism evidence="2 3">
    <name type="scientific">Bacillus methanolicus PB1</name>
    <dbReference type="NCBI Taxonomy" id="997296"/>
    <lineage>
        <taxon>Bacteria</taxon>
        <taxon>Bacillati</taxon>
        <taxon>Bacillota</taxon>
        <taxon>Bacilli</taxon>
        <taxon>Bacillales</taxon>
        <taxon>Bacillaceae</taxon>
        <taxon>Bacillus</taxon>
    </lineage>
</organism>
<comment type="caution">
    <text evidence="2">The sequence shown here is derived from an EMBL/GenBank/DDBJ whole genome shotgun (WGS) entry which is preliminary data.</text>
</comment>
<gene>
    <name evidence="2" type="ORF">PB1_07537</name>
</gene>
<dbReference type="OrthoDB" id="2962087at2"/>
<sequence length="234" mass="27341">MLQQKELWRELENFHVVQDKTTTVPLLDKDFSKLLNLAKERTKAEQPYVIASILMRHAAFLFTAQLFLLSKYRVKWTGDVAQVGVVDRTLDDKWAPQWSLSSGKWIPVETENDVKETIKRIICHDCRMIVKAVAAETNSSPLVLWENIWGYVLWMYVQLLNQGDDISARARDDLEFLQDSTTWKDVERYSPFQRFLNGQTPEEAMAHYARVTCCYYYKIPGNDKCSYCPKKQTD</sequence>
<dbReference type="STRING" id="997296.PB1_07537"/>
<evidence type="ECO:0000313" key="3">
    <source>
        <dbReference type="Proteomes" id="UP000010523"/>
    </source>
</evidence>
<feature type="domain" description="Ferric siderophore reductase C-terminal" evidence="1">
    <location>
        <begin position="210"/>
        <end position="230"/>
    </location>
</feature>
<protein>
    <recommendedName>
        <fullName evidence="1">Ferric siderophore reductase C-terminal domain-containing protein</fullName>
    </recommendedName>
</protein>
<evidence type="ECO:0000313" key="2">
    <source>
        <dbReference type="EMBL" id="EIJ80195.1"/>
    </source>
</evidence>
<dbReference type="AlphaFoldDB" id="I3E124"/>